<dbReference type="HOGENOM" id="CLU_036883_0_0_6"/>
<feature type="region of interest" description="Disordered" evidence="1">
    <location>
        <begin position="476"/>
        <end position="501"/>
    </location>
</feature>
<gene>
    <name evidence="2" type="ORF">LHA_0473</name>
</gene>
<feature type="region of interest" description="Disordered" evidence="1">
    <location>
        <begin position="515"/>
        <end position="540"/>
    </location>
</feature>
<reference evidence="3" key="1">
    <citation type="submission" date="2014-09" db="EMBL/GenBank/DDBJ databases">
        <authorList>
            <person name="Gomez-Valero L."/>
        </authorList>
    </citation>
    <scope>NUCLEOTIDE SEQUENCE [LARGE SCALE GENOMIC DNA]</scope>
    <source>
        <strain evidence="3">ATCC35250</strain>
    </source>
</reference>
<dbReference type="AlphaFoldDB" id="A0A0A8US38"/>
<feature type="compositionally biased region" description="Polar residues" evidence="1">
    <location>
        <begin position="522"/>
        <end position="540"/>
    </location>
</feature>
<dbReference type="PATRIC" id="fig|449.7.peg.2580"/>
<dbReference type="OrthoDB" id="5649123at2"/>
<keyword evidence="3" id="KW-1185">Reference proteome</keyword>
<evidence type="ECO:0000313" key="3">
    <source>
        <dbReference type="Proteomes" id="UP000032803"/>
    </source>
</evidence>
<sequence length="540" mass="60673">METKEHKQAGDQIRIETLDNPYLKGSKKWFPLKGDELIVTMMRQVNGVPVPLALELTAGDIVALAGDYYTKAGWGLRLNIPQTTSNEIAGTIDLFNQRVDPKETRAFHEAYSDLASPDVKKSDVEKIYNIEKTTYIPFFNSLNSIFQQLVYALTVKGYSAKLTQNEAHFSPWSARAYTVGHHSALHNAELAHVCRKIAAGESTEPANETLHGELENILQLIKSDPKAYGFTADDSNSKIYYELAHRFHALAVSQDLFTMHFYSDHYAAGHLNRIGLLRKTMPEKFGTWGSILINNMHNEDNIRSVEVINPHQPSTTEKDAFRMYSEDDQAYGDGTYFNQNNAENSNMLVNGMTNSLGDITRLIQNGIKPETPDYGGLCFLPEVDYQKPQTQPMLINGADGKIYFRSNISCIQVLSPEKYQATLQKPDQHGYEELTYWKAFVLVFKLRVLGPIYSPKIEDVTVVELQSEIQNQDVVNTGEEGRQLSSMPKSPKAALWRSTPPAPDALRCIGFTSVSTKEKESSQIVESNNTESSSYSPKLY</sequence>
<proteinExistence type="predicted"/>
<evidence type="ECO:0000313" key="2">
    <source>
        <dbReference type="EMBL" id="CEK09569.1"/>
    </source>
</evidence>
<name>A0A0A8US38_LEGHA</name>
<evidence type="ECO:0008006" key="4">
    <source>
        <dbReference type="Google" id="ProtNLM"/>
    </source>
</evidence>
<evidence type="ECO:0000256" key="1">
    <source>
        <dbReference type="SAM" id="MobiDB-lite"/>
    </source>
</evidence>
<organism evidence="2 3">
    <name type="scientific">Legionella hackeliae</name>
    <dbReference type="NCBI Taxonomy" id="449"/>
    <lineage>
        <taxon>Bacteria</taxon>
        <taxon>Pseudomonadati</taxon>
        <taxon>Pseudomonadota</taxon>
        <taxon>Gammaproteobacteria</taxon>
        <taxon>Legionellales</taxon>
        <taxon>Legionellaceae</taxon>
        <taxon>Legionella</taxon>
    </lineage>
</organism>
<dbReference type="Proteomes" id="UP000032803">
    <property type="component" value="Chromosome I"/>
</dbReference>
<dbReference type="EMBL" id="LN681225">
    <property type="protein sequence ID" value="CEK09569.1"/>
    <property type="molecule type" value="Genomic_DNA"/>
</dbReference>
<dbReference type="KEGG" id="lha:LHA_0473"/>
<dbReference type="RefSeq" id="WP_052673555.1">
    <property type="nucleotide sequence ID" value="NZ_LN681225.1"/>
</dbReference>
<protein>
    <recommendedName>
        <fullName evidence="4">Dot/Icm secretion system substrate</fullName>
    </recommendedName>
</protein>
<accession>A0A0A8US38</accession>